<proteinExistence type="predicted"/>
<dbReference type="EMBL" id="LQYT01000024">
    <property type="protein sequence ID" value="KYD20989.1"/>
    <property type="molecule type" value="Genomic_DNA"/>
</dbReference>
<sequence length="83" mass="8702">MACLFDDSNPPVQQGQKRGICLRQAQVSTAGNLLPLSDPKNLRNGIGGRRALSVVFTFAPGRGFFPYAKAAAGTSFSSNASLS</sequence>
<reference evidence="1 2" key="1">
    <citation type="submission" date="2016-01" db="EMBL/GenBank/DDBJ databases">
        <title>Draft Genome Sequences of Seven Thermophilic Sporeformers Isolated from Foods.</title>
        <authorList>
            <person name="Berendsen E.M."/>
            <person name="Wells-Bennik M.H."/>
            <person name="Krawcyk A.O."/>
            <person name="De Jong A."/>
            <person name="Holsappel S."/>
            <person name="Eijlander R.T."/>
            <person name="Kuipers O.P."/>
        </authorList>
    </citation>
    <scope>NUCLEOTIDE SEQUENCE [LARGE SCALE GENOMIC DNA]</scope>
    <source>
        <strain evidence="1 2">B4135</strain>
    </source>
</reference>
<dbReference type="Proteomes" id="UP000075683">
    <property type="component" value="Unassembled WGS sequence"/>
</dbReference>
<name>A0A150M9W1_9BACI</name>
<gene>
    <name evidence="1" type="ORF">B4135_1713</name>
</gene>
<evidence type="ECO:0000313" key="1">
    <source>
        <dbReference type="EMBL" id="KYD20989.1"/>
    </source>
</evidence>
<dbReference type="AlphaFoldDB" id="A0A150M9W1"/>
<dbReference type="STRING" id="301148.B4135_1713"/>
<evidence type="ECO:0000313" key="2">
    <source>
        <dbReference type="Proteomes" id="UP000075683"/>
    </source>
</evidence>
<protein>
    <submittedName>
        <fullName evidence="1">Uncharacterized protein</fullName>
    </submittedName>
</protein>
<accession>A0A150M9W1</accession>
<comment type="caution">
    <text evidence="1">The sequence shown here is derived from an EMBL/GenBank/DDBJ whole genome shotgun (WGS) entry which is preliminary data.</text>
</comment>
<organism evidence="1 2">
    <name type="scientific">Caldibacillus debilis</name>
    <dbReference type="NCBI Taxonomy" id="301148"/>
    <lineage>
        <taxon>Bacteria</taxon>
        <taxon>Bacillati</taxon>
        <taxon>Bacillota</taxon>
        <taxon>Bacilli</taxon>
        <taxon>Bacillales</taxon>
        <taxon>Bacillaceae</taxon>
        <taxon>Caldibacillus</taxon>
    </lineage>
</organism>